<proteinExistence type="predicted"/>
<dbReference type="AlphaFoldDB" id="A1ZS39"/>
<reference evidence="1 2" key="1">
    <citation type="submission" date="2007-01" db="EMBL/GenBank/DDBJ databases">
        <authorList>
            <person name="Haygood M."/>
            <person name="Podell S."/>
            <person name="Anderson C."/>
            <person name="Hopkinson B."/>
            <person name="Roe K."/>
            <person name="Barbeau K."/>
            <person name="Gaasterland T."/>
            <person name="Ferriera S."/>
            <person name="Johnson J."/>
            <person name="Kravitz S."/>
            <person name="Beeson K."/>
            <person name="Sutton G."/>
            <person name="Rogers Y.-H."/>
            <person name="Friedman R."/>
            <person name="Frazier M."/>
            <person name="Venter J.C."/>
        </authorList>
    </citation>
    <scope>NUCLEOTIDE SEQUENCE [LARGE SCALE GENOMIC DNA]</scope>
    <source>
        <strain evidence="1 2">ATCC 23134</strain>
    </source>
</reference>
<dbReference type="EMBL" id="AAWS01000030">
    <property type="protein sequence ID" value="EAY26762.1"/>
    <property type="molecule type" value="Genomic_DNA"/>
</dbReference>
<protein>
    <submittedName>
        <fullName evidence="1">Uncharacterized protein</fullName>
    </submittedName>
</protein>
<sequence>MGGYSTGWAFTHRSVERFFLFLLQAIYRRSLPKFVYPLKLIELCSYKHSGQLNRPHYPLKD</sequence>
<dbReference type="Proteomes" id="UP000004095">
    <property type="component" value="Unassembled WGS sequence"/>
</dbReference>
<evidence type="ECO:0000313" key="1">
    <source>
        <dbReference type="EMBL" id="EAY26762.1"/>
    </source>
</evidence>
<comment type="caution">
    <text evidence="1">The sequence shown here is derived from an EMBL/GenBank/DDBJ whole genome shotgun (WGS) entry which is preliminary data.</text>
</comment>
<organism evidence="1 2">
    <name type="scientific">Microscilla marina ATCC 23134</name>
    <dbReference type="NCBI Taxonomy" id="313606"/>
    <lineage>
        <taxon>Bacteria</taxon>
        <taxon>Pseudomonadati</taxon>
        <taxon>Bacteroidota</taxon>
        <taxon>Cytophagia</taxon>
        <taxon>Cytophagales</taxon>
        <taxon>Microscillaceae</taxon>
        <taxon>Microscilla</taxon>
    </lineage>
</organism>
<name>A1ZS39_MICM2</name>
<accession>A1ZS39</accession>
<evidence type="ECO:0000313" key="2">
    <source>
        <dbReference type="Proteomes" id="UP000004095"/>
    </source>
</evidence>
<keyword evidence="2" id="KW-1185">Reference proteome</keyword>
<gene>
    <name evidence="1" type="ORF">M23134_00728</name>
</gene>